<evidence type="ECO:0000256" key="2">
    <source>
        <dbReference type="ARBA" id="ARBA00023125"/>
    </source>
</evidence>
<evidence type="ECO:0000259" key="4">
    <source>
        <dbReference type="PROSITE" id="PS51898"/>
    </source>
</evidence>
<feature type="domain" description="Tyr recombinase" evidence="4">
    <location>
        <begin position="212"/>
        <end position="404"/>
    </location>
</feature>
<dbReference type="EMBL" id="FNHD01000023">
    <property type="protein sequence ID" value="SDM32876.1"/>
    <property type="molecule type" value="Genomic_DNA"/>
</dbReference>
<dbReference type="Proteomes" id="UP000199242">
    <property type="component" value="Unassembled WGS sequence"/>
</dbReference>
<dbReference type="InterPro" id="IPR011010">
    <property type="entry name" value="DNA_brk_join_enz"/>
</dbReference>
<comment type="caution">
    <text evidence="5">The sequence shown here is derived from an EMBL/GenBank/DDBJ whole genome shotgun (WGS) entry which is preliminary data.</text>
</comment>
<name>A0ABY0R2K9_9FLAO</name>
<accession>A0ABY0R2K9</accession>
<dbReference type="Gene3D" id="1.10.443.10">
    <property type="entry name" value="Intergrase catalytic core"/>
    <property type="match status" value="1"/>
</dbReference>
<dbReference type="SUPFAM" id="SSF56349">
    <property type="entry name" value="DNA breaking-rejoining enzymes"/>
    <property type="match status" value="1"/>
</dbReference>
<keyword evidence="6" id="KW-1185">Reference proteome</keyword>
<reference evidence="5 6" key="1">
    <citation type="submission" date="2016-10" db="EMBL/GenBank/DDBJ databases">
        <authorList>
            <person name="Varghese N."/>
            <person name="Submissions S."/>
        </authorList>
    </citation>
    <scope>NUCLEOTIDE SEQUENCE [LARGE SCALE GENOMIC DNA]</scope>
    <source>
        <strain evidence="5 6">CGMCC 1.10941</strain>
    </source>
</reference>
<organism evidence="5 6">
    <name type="scientific">Chryseobacterium taihuense</name>
    <dbReference type="NCBI Taxonomy" id="1141221"/>
    <lineage>
        <taxon>Bacteria</taxon>
        <taxon>Pseudomonadati</taxon>
        <taxon>Bacteroidota</taxon>
        <taxon>Flavobacteriia</taxon>
        <taxon>Flavobacteriales</taxon>
        <taxon>Weeksellaceae</taxon>
        <taxon>Chryseobacterium group</taxon>
        <taxon>Chryseobacterium</taxon>
    </lineage>
</organism>
<dbReference type="InterPro" id="IPR050090">
    <property type="entry name" value="Tyrosine_recombinase_XerCD"/>
</dbReference>
<gene>
    <name evidence="5" type="ORF">SAMN05216273_1235</name>
</gene>
<dbReference type="PANTHER" id="PTHR30349:SF64">
    <property type="entry name" value="PROPHAGE INTEGRASE INTD-RELATED"/>
    <property type="match status" value="1"/>
</dbReference>
<sequence length="407" mass="48016">MATCTLILDKRIKLKKESYNLSIRVIDGKNQLYLNISKMTEAQYVKIFVKKEMDIRMAEFRKNCQEQVAKVEKIISELRTFDRNLIKKLFFGKDEDVNQKDSKLTLKLNDLFTIYCDENEHLSIRTKIHIKQSKNVFTREKNDLTILEITPEFLKKIERKRSQKGVSISSINSNFRDLRTVINYFMKKKNVIPTGYFYPFGKGGYSICEYFPKKQVFTNDEISQIINLDKFESRNEEFARDIWELLYRCNGINFADLLRLRWDQRNGNCFVFFRKKTENTRKKMRQEIVVPINQKVENIISKVGDKNSPFLLGFLKDGYTDENFDYMNRKVRKSINKSLKQISVRLNLSITLQLKTARDSYATVLKRSGVSIDKISEMLSHSNTSVTKHYLDSLDMETVFDINENLI</sequence>
<protein>
    <submittedName>
        <fullName evidence="5">Site-specific recombinase XerD</fullName>
    </submittedName>
</protein>
<keyword evidence="2" id="KW-0238">DNA-binding</keyword>
<dbReference type="InterPro" id="IPR013762">
    <property type="entry name" value="Integrase-like_cat_sf"/>
</dbReference>
<dbReference type="PANTHER" id="PTHR30349">
    <property type="entry name" value="PHAGE INTEGRASE-RELATED"/>
    <property type="match status" value="1"/>
</dbReference>
<dbReference type="Gene3D" id="1.10.150.130">
    <property type="match status" value="1"/>
</dbReference>
<dbReference type="PROSITE" id="PS51898">
    <property type="entry name" value="TYR_RECOMBINASE"/>
    <property type="match status" value="1"/>
</dbReference>
<evidence type="ECO:0000313" key="6">
    <source>
        <dbReference type="Proteomes" id="UP000199242"/>
    </source>
</evidence>
<dbReference type="Pfam" id="PF13102">
    <property type="entry name" value="Phage_int_SAM_5"/>
    <property type="match status" value="1"/>
</dbReference>
<evidence type="ECO:0000313" key="5">
    <source>
        <dbReference type="EMBL" id="SDM32876.1"/>
    </source>
</evidence>
<dbReference type="InterPro" id="IPR002104">
    <property type="entry name" value="Integrase_catalytic"/>
</dbReference>
<proteinExistence type="inferred from homology"/>
<dbReference type="InterPro" id="IPR010998">
    <property type="entry name" value="Integrase_recombinase_N"/>
</dbReference>
<comment type="similarity">
    <text evidence="1">Belongs to the 'phage' integrase family.</text>
</comment>
<dbReference type="InterPro" id="IPR025269">
    <property type="entry name" value="SAM-like_dom"/>
</dbReference>
<dbReference type="Pfam" id="PF00589">
    <property type="entry name" value="Phage_integrase"/>
    <property type="match status" value="1"/>
</dbReference>
<keyword evidence="3" id="KW-0233">DNA recombination</keyword>
<evidence type="ECO:0000256" key="1">
    <source>
        <dbReference type="ARBA" id="ARBA00008857"/>
    </source>
</evidence>
<evidence type="ECO:0000256" key="3">
    <source>
        <dbReference type="ARBA" id="ARBA00023172"/>
    </source>
</evidence>